<reference evidence="1" key="1">
    <citation type="submission" date="2021-07" db="EMBL/GenBank/DDBJ databases">
        <title>Shinella sp. nov., a novel member of the genus Shinella from water.</title>
        <authorList>
            <person name="Deng Y."/>
        </authorList>
    </citation>
    <scope>NUCLEOTIDE SEQUENCE</scope>
    <source>
        <strain evidence="1">CPCC 100929</strain>
    </source>
</reference>
<dbReference type="Proteomes" id="UP000996601">
    <property type="component" value="Unassembled WGS sequence"/>
</dbReference>
<evidence type="ECO:0000313" key="2">
    <source>
        <dbReference type="Proteomes" id="UP000996601"/>
    </source>
</evidence>
<gene>
    <name evidence="1" type="ORF">GB927_004395</name>
</gene>
<dbReference type="RefSeq" id="WP_256115373.1">
    <property type="nucleotide sequence ID" value="NZ_WHSB02000001.1"/>
</dbReference>
<dbReference type="EMBL" id="WHSB02000001">
    <property type="protein sequence ID" value="MCQ4629265.1"/>
    <property type="molecule type" value="Genomic_DNA"/>
</dbReference>
<protein>
    <submittedName>
        <fullName evidence="1">Uncharacterized protein</fullName>
    </submittedName>
</protein>
<accession>A0ABT1R272</accession>
<sequence length="73" mass="8273">MEISGNAEEQISSIERAAWNIAARHLARGQKDPVQMIVEAINEERARYIELFRLAAGETTEIPPHLADPDFER</sequence>
<name>A0ABT1R272_9HYPH</name>
<evidence type="ECO:0000313" key="1">
    <source>
        <dbReference type="EMBL" id="MCQ4629265.1"/>
    </source>
</evidence>
<comment type="caution">
    <text evidence="1">The sequence shown here is derived from an EMBL/GenBank/DDBJ whole genome shotgun (WGS) entry which is preliminary data.</text>
</comment>
<proteinExistence type="predicted"/>
<keyword evidence="2" id="KW-1185">Reference proteome</keyword>
<organism evidence="1 2">
    <name type="scientific">Shinella lacus</name>
    <dbReference type="NCBI Taxonomy" id="2654216"/>
    <lineage>
        <taxon>Bacteria</taxon>
        <taxon>Pseudomonadati</taxon>
        <taxon>Pseudomonadota</taxon>
        <taxon>Alphaproteobacteria</taxon>
        <taxon>Hyphomicrobiales</taxon>
        <taxon>Rhizobiaceae</taxon>
        <taxon>Shinella</taxon>
    </lineage>
</organism>